<protein>
    <submittedName>
        <fullName evidence="1">Uncharacterized protein</fullName>
    </submittedName>
</protein>
<organism evidence="1 2">
    <name type="scientific">Streptacidiphilus cavernicola</name>
    <dbReference type="NCBI Taxonomy" id="3342716"/>
    <lineage>
        <taxon>Bacteria</taxon>
        <taxon>Bacillati</taxon>
        <taxon>Actinomycetota</taxon>
        <taxon>Actinomycetes</taxon>
        <taxon>Kitasatosporales</taxon>
        <taxon>Streptomycetaceae</taxon>
        <taxon>Streptacidiphilus</taxon>
    </lineage>
</organism>
<comment type="caution">
    <text evidence="1">The sequence shown here is derived from an EMBL/GenBank/DDBJ whole genome shotgun (WGS) entry which is preliminary data.</text>
</comment>
<proteinExistence type="predicted"/>
<dbReference type="Proteomes" id="UP001592528">
    <property type="component" value="Unassembled WGS sequence"/>
</dbReference>
<keyword evidence="2" id="KW-1185">Reference proteome</keyword>
<accession>A0ABV6UWD3</accession>
<name>A0ABV6UWD3_9ACTN</name>
<dbReference type="EMBL" id="JBHEZZ010000023">
    <property type="protein sequence ID" value="MFC1405779.1"/>
    <property type="molecule type" value="Genomic_DNA"/>
</dbReference>
<gene>
    <name evidence="1" type="ORF">ACEZDJ_31265</name>
</gene>
<dbReference type="RefSeq" id="WP_030263640.1">
    <property type="nucleotide sequence ID" value="NZ_JBHEZZ010000023.1"/>
</dbReference>
<evidence type="ECO:0000313" key="2">
    <source>
        <dbReference type="Proteomes" id="UP001592528"/>
    </source>
</evidence>
<sequence>MATEQPTPVCQRAHYTLAAQCTLLPGHDGTWHQALHPDDGRLLRFRVTADVQQTQEWEPNDDPGATNPGEWITLHYATAQTRFTTVVPDDLDQRGASLISGHFETGRTRETDTGTGTECACGTWYPASPYGAHSKHLGREISLLVRSYFDTGLHYGKAS</sequence>
<evidence type="ECO:0000313" key="1">
    <source>
        <dbReference type="EMBL" id="MFC1405779.1"/>
    </source>
</evidence>
<reference evidence="1 2" key="1">
    <citation type="submission" date="2024-09" db="EMBL/GenBank/DDBJ databases">
        <authorList>
            <person name="Lee S.D."/>
        </authorList>
    </citation>
    <scope>NUCLEOTIDE SEQUENCE [LARGE SCALE GENOMIC DNA]</scope>
    <source>
        <strain evidence="1 2">N1-5</strain>
    </source>
</reference>